<evidence type="ECO:0000313" key="3">
    <source>
        <dbReference type="EMBL" id="BCL57321.1"/>
    </source>
</evidence>
<dbReference type="AlphaFoldDB" id="A0A7I8DXI5"/>
<evidence type="ECO:0000313" key="4">
    <source>
        <dbReference type="Proteomes" id="UP000593842"/>
    </source>
</evidence>
<feature type="domain" description="HTH cro/C1-type" evidence="2">
    <location>
        <begin position="10"/>
        <end position="64"/>
    </location>
</feature>
<organism evidence="3 4">
    <name type="scientific">Faecalibacillus intestinalis</name>
    <dbReference type="NCBI Taxonomy" id="1982626"/>
    <lineage>
        <taxon>Bacteria</taxon>
        <taxon>Bacillati</taxon>
        <taxon>Bacillota</taxon>
        <taxon>Erysipelotrichia</taxon>
        <taxon>Erysipelotrichales</taxon>
        <taxon>Coprobacillaceae</taxon>
        <taxon>Faecalibacillus</taxon>
    </lineage>
</organism>
<dbReference type="RefSeq" id="WP_117575918.1">
    <property type="nucleotide sequence ID" value="NZ_AP024085.1"/>
</dbReference>
<dbReference type="CDD" id="cd00093">
    <property type="entry name" value="HTH_XRE"/>
    <property type="match status" value="1"/>
</dbReference>
<protein>
    <recommendedName>
        <fullName evidence="2">HTH cro/C1-type domain-containing protein</fullName>
    </recommendedName>
</protein>
<dbReference type="SMART" id="SM00530">
    <property type="entry name" value="HTH_XRE"/>
    <property type="match status" value="1"/>
</dbReference>
<dbReference type="InterPro" id="IPR001387">
    <property type="entry name" value="Cro/C1-type_HTH"/>
</dbReference>
<dbReference type="SUPFAM" id="SSF47413">
    <property type="entry name" value="lambda repressor-like DNA-binding domains"/>
    <property type="match status" value="1"/>
</dbReference>
<dbReference type="GO" id="GO:0003677">
    <property type="term" value="F:DNA binding"/>
    <property type="evidence" value="ECO:0007669"/>
    <property type="project" value="UniProtKB-KW"/>
</dbReference>
<reference evidence="4" key="1">
    <citation type="submission" date="2020-09" db="EMBL/GenBank/DDBJ databases">
        <title>Complete genome sequencing of Faecalibacillus intestinalis strain 14EGH31.</title>
        <authorList>
            <person name="Sakamoto M."/>
            <person name="Murakami T."/>
            <person name="Mori H."/>
        </authorList>
    </citation>
    <scope>NUCLEOTIDE SEQUENCE [LARGE SCALE GENOMIC DNA]</scope>
    <source>
        <strain evidence="4">14EGH31</strain>
    </source>
</reference>
<proteinExistence type="predicted"/>
<gene>
    <name evidence="3" type="ORF">Fi14EGH31_10330</name>
</gene>
<evidence type="ECO:0000256" key="1">
    <source>
        <dbReference type="ARBA" id="ARBA00023125"/>
    </source>
</evidence>
<dbReference type="Pfam" id="PF01381">
    <property type="entry name" value="HTH_3"/>
    <property type="match status" value="1"/>
</dbReference>
<dbReference type="KEGG" id="fit:Fi14EGH31_10330"/>
<dbReference type="Proteomes" id="UP000593842">
    <property type="component" value="Chromosome"/>
</dbReference>
<evidence type="ECO:0000259" key="2">
    <source>
        <dbReference type="PROSITE" id="PS50943"/>
    </source>
</evidence>
<dbReference type="PANTHER" id="PTHR46558">
    <property type="entry name" value="TRACRIPTIONAL REGULATORY PROTEIN-RELATED-RELATED"/>
    <property type="match status" value="1"/>
</dbReference>
<dbReference type="Gene3D" id="1.10.260.40">
    <property type="entry name" value="lambda repressor-like DNA-binding domains"/>
    <property type="match status" value="1"/>
</dbReference>
<accession>A0A7I8DXI5</accession>
<dbReference type="GeneID" id="70579464"/>
<dbReference type="PROSITE" id="PS50943">
    <property type="entry name" value="HTH_CROC1"/>
    <property type="match status" value="1"/>
</dbReference>
<dbReference type="InterPro" id="IPR010982">
    <property type="entry name" value="Lambda_DNA-bd_dom_sf"/>
</dbReference>
<name>A0A7I8DXI5_9FIRM</name>
<dbReference type="EMBL" id="AP024085">
    <property type="protein sequence ID" value="BCL57321.1"/>
    <property type="molecule type" value="Genomic_DNA"/>
</dbReference>
<dbReference type="PANTHER" id="PTHR46558:SF11">
    <property type="entry name" value="HTH-TYPE TRANSCRIPTIONAL REGULATOR XRE"/>
    <property type="match status" value="1"/>
</dbReference>
<sequence>MYKEIIGKNLKYLRDKKNVTQILAEEMTGIDRTTISAYELAKREPSVSNLISLANYYKVTLDFLCGRNQRMIIDITDLDELSKNKIMSIINNVDKKKEL</sequence>
<keyword evidence="1" id="KW-0238">DNA-binding</keyword>